<dbReference type="HAMAP" id="MF_00777">
    <property type="entry name" value="Ribosomal_eS31"/>
    <property type="match status" value="1"/>
</dbReference>
<dbReference type="KEGG" id="fai:FAD_0457"/>
<comment type="cofactor">
    <cofactor evidence="6">
        <name>Zn(2+)</name>
        <dbReference type="ChEBI" id="CHEBI:29105"/>
    </cofactor>
    <text evidence="6">Binds 1 zinc ion per subunit.</text>
</comment>
<evidence type="ECO:0000256" key="6">
    <source>
        <dbReference type="HAMAP-Rule" id="MF_00777"/>
    </source>
</evidence>
<proteinExistence type="inferred from homology"/>
<feature type="binding site" evidence="6">
    <location>
        <position position="21"/>
    </location>
    <ligand>
        <name>Zn(2+)</name>
        <dbReference type="ChEBI" id="CHEBI:29105"/>
    </ligand>
</feature>
<keyword evidence="10" id="KW-1185">Reference proteome</keyword>
<sequence length="51" mass="6047">MEKRELYAVEADKIVRKRRTCPRCGAGVFMAEHSDRYTCGKCKYTEFKKKK</sequence>
<dbReference type="Pfam" id="PF01599">
    <property type="entry name" value="Ribosomal_S27"/>
    <property type="match status" value="1"/>
</dbReference>
<dbReference type="EMBL" id="JABGBP010000442">
    <property type="protein sequence ID" value="NOL61153.1"/>
    <property type="molecule type" value="Genomic_DNA"/>
</dbReference>
<dbReference type="AlphaFoldDB" id="A0A1V0N2J5"/>
<dbReference type="GO" id="GO:0006412">
    <property type="term" value="P:translation"/>
    <property type="evidence" value="ECO:0007669"/>
    <property type="project" value="UniProtKB-UniRule"/>
</dbReference>
<evidence type="ECO:0000313" key="8">
    <source>
        <dbReference type="EMBL" id="ARD84372.1"/>
    </source>
</evidence>
<dbReference type="SUPFAM" id="SSF57829">
    <property type="entry name" value="Zn-binding ribosomal proteins"/>
    <property type="match status" value="1"/>
</dbReference>
<dbReference type="GO" id="GO:0003735">
    <property type="term" value="F:structural constituent of ribosome"/>
    <property type="evidence" value="ECO:0007669"/>
    <property type="project" value="InterPro"/>
</dbReference>
<name>A0A1V0N2J5_9ARCH</name>
<evidence type="ECO:0000313" key="10">
    <source>
        <dbReference type="Proteomes" id="UP000192050"/>
    </source>
</evidence>
<evidence type="ECO:0000256" key="2">
    <source>
        <dbReference type="ARBA" id="ARBA00022771"/>
    </source>
</evidence>
<dbReference type="EMBL" id="CP015363">
    <property type="protein sequence ID" value="ARD84372.1"/>
    <property type="molecule type" value="Genomic_DNA"/>
</dbReference>
<dbReference type="GO" id="GO:0008270">
    <property type="term" value="F:zinc ion binding"/>
    <property type="evidence" value="ECO:0007669"/>
    <property type="project" value="UniProtKB-UniRule"/>
</dbReference>
<feature type="domain" description="Small ribosomal subunit protein eS31" evidence="7">
    <location>
        <begin position="3"/>
        <end position="45"/>
    </location>
</feature>
<comment type="subunit">
    <text evidence="6">Part of the 30S ribosomal subunit.</text>
</comment>
<reference evidence="8 10" key="1">
    <citation type="submission" date="2011-10" db="EMBL/GenBank/DDBJ databases">
        <title>Metabolic and evolutionary patterns in the extreme acidophile Ferroplasma acidiphilum.</title>
        <authorList>
            <person name="Golyshina O.V."/>
            <person name="Kozyavkin S.A."/>
            <person name="Tatusov R.L."/>
            <person name="Slesarev A.I."/>
            <person name="Golyshin P.N."/>
        </authorList>
    </citation>
    <scope>NUCLEOTIDE SEQUENCE [LARGE SCALE GENOMIC DNA]</scope>
    <source>
        <strain evidence="8">Berkeley</strain>
        <strain evidence="10">Y</strain>
    </source>
</reference>
<organism evidence="8 10">
    <name type="scientific">Ferroplasma acidiphilum</name>
    <dbReference type="NCBI Taxonomy" id="74969"/>
    <lineage>
        <taxon>Archaea</taxon>
        <taxon>Methanobacteriati</taxon>
        <taxon>Thermoplasmatota</taxon>
        <taxon>Thermoplasmata</taxon>
        <taxon>Thermoplasmatales</taxon>
        <taxon>Ferroplasmaceae</taxon>
        <taxon>Ferroplasma</taxon>
    </lineage>
</organism>
<dbReference type="InterPro" id="IPR011332">
    <property type="entry name" value="Ribosomal_zn-bd"/>
</dbReference>
<keyword evidence="5 6" id="KW-0687">Ribonucleoprotein</keyword>
<dbReference type="Proteomes" id="UP000546917">
    <property type="component" value="Unassembled WGS sequence"/>
</dbReference>
<protein>
    <recommendedName>
        <fullName evidence="6">Small ribosomal subunit protein eS31</fullName>
    </recommendedName>
</protein>
<dbReference type="InterPro" id="IPR002906">
    <property type="entry name" value="Ribosomal_eS31"/>
</dbReference>
<dbReference type="Proteomes" id="UP000192050">
    <property type="component" value="Chromosome"/>
</dbReference>
<feature type="binding site" evidence="6">
    <location>
        <position position="42"/>
    </location>
    <ligand>
        <name>Zn(2+)</name>
        <dbReference type="ChEBI" id="CHEBI:29105"/>
    </ligand>
</feature>
<evidence type="ECO:0000256" key="4">
    <source>
        <dbReference type="ARBA" id="ARBA00022980"/>
    </source>
</evidence>
<evidence type="ECO:0000313" key="9">
    <source>
        <dbReference type="EMBL" id="NOL61153.1"/>
    </source>
</evidence>
<dbReference type="STRING" id="74969.FAD_0457"/>
<keyword evidence="3 6" id="KW-0862">Zinc</keyword>
<gene>
    <name evidence="6" type="primary">rps27ae</name>
    <name evidence="8" type="ORF">FAD_0457</name>
    <name evidence="9" type="ORF">HLB00_10020</name>
</gene>
<dbReference type="SMART" id="SM01402">
    <property type="entry name" value="Ribosomal_S27"/>
    <property type="match status" value="1"/>
</dbReference>
<keyword evidence="4 6" id="KW-0689">Ribosomal protein</keyword>
<dbReference type="InterPro" id="IPR022845">
    <property type="entry name" value="Ribosomal_eS31_arc"/>
</dbReference>
<keyword evidence="2 6" id="KW-0863">Zinc-finger</keyword>
<dbReference type="Gene3D" id="6.20.50.180">
    <property type="match status" value="1"/>
</dbReference>
<evidence type="ECO:0000313" key="11">
    <source>
        <dbReference type="Proteomes" id="UP000546917"/>
    </source>
</evidence>
<accession>A0A1V0N2J5</accession>
<dbReference type="NCBIfam" id="NF001669">
    <property type="entry name" value="PRK00432.1"/>
    <property type="match status" value="1"/>
</dbReference>
<feature type="binding site" evidence="6">
    <location>
        <position position="24"/>
    </location>
    <ligand>
        <name>Zn(2+)</name>
        <dbReference type="ChEBI" id="CHEBI:29105"/>
    </ligand>
</feature>
<dbReference type="GO" id="GO:1990904">
    <property type="term" value="C:ribonucleoprotein complex"/>
    <property type="evidence" value="ECO:0007669"/>
    <property type="project" value="UniProtKB-KW"/>
</dbReference>
<reference evidence="9 11" key="2">
    <citation type="submission" date="2020-05" db="EMBL/GenBank/DDBJ databases">
        <authorList>
            <person name="Zhang R."/>
        </authorList>
    </citation>
    <scope>NUCLEOTIDE SEQUENCE [LARGE SCALE GENOMIC DNA]</scope>
    <source>
        <strain evidence="9 11">DSM 28986</strain>
    </source>
</reference>
<dbReference type="GO" id="GO:0005840">
    <property type="term" value="C:ribosome"/>
    <property type="evidence" value="ECO:0007669"/>
    <property type="project" value="UniProtKB-KW"/>
</dbReference>
<feature type="binding site" evidence="6">
    <location>
        <position position="39"/>
    </location>
    <ligand>
        <name>Zn(2+)</name>
        <dbReference type="ChEBI" id="CHEBI:29105"/>
    </ligand>
</feature>
<evidence type="ECO:0000259" key="7">
    <source>
        <dbReference type="SMART" id="SM01402"/>
    </source>
</evidence>
<dbReference type="RefSeq" id="WP_009887510.1">
    <property type="nucleotide sequence ID" value="NZ_CP015363.1"/>
</dbReference>
<comment type="similarity">
    <text evidence="6">Belongs to the eukaryotic ribosomal protein eS31 family.</text>
</comment>
<evidence type="ECO:0000256" key="5">
    <source>
        <dbReference type="ARBA" id="ARBA00023274"/>
    </source>
</evidence>
<evidence type="ECO:0000256" key="1">
    <source>
        <dbReference type="ARBA" id="ARBA00022723"/>
    </source>
</evidence>
<dbReference type="OrthoDB" id="25142at2157"/>
<comment type="caution">
    <text evidence="6">Lacks conserved residue(s) required for the propagation of feature annotation.</text>
</comment>
<evidence type="ECO:0000256" key="3">
    <source>
        <dbReference type="ARBA" id="ARBA00022833"/>
    </source>
</evidence>
<keyword evidence="1 6" id="KW-0479">Metal-binding</keyword>
<dbReference type="GeneID" id="16025659"/>